<keyword evidence="3" id="KW-1185">Reference proteome</keyword>
<feature type="transmembrane region" description="Helical" evidence="1">
    <location>
        <begin position="95"/>
        <end position="118"/>
    </location>
</feature>
<dbReference type="Proteomes" id="UP000024404">
    <property type="component" value="Unassembled WGS sequence"/>
</dbReference>
<protein>
    <submittedName>
        <fullName evidence="2">Uncharacterized protein</fullName>
    </submittedName>
</protein>
<keyword evidence="1" id="KW-0812">Transmembrane</keyword>
<dbReference type="AlphaFoldDB" id="A0A8R1Y2V2"/>
<organism evidence="2 3">
    <name type="scientific">Onchocerca volvulus</name>
    <dbReference type="NCBI Taxonomy" id="6282"/>
    <lineage>
        <taxon>Eukaryota</taxon>
        <taxon>Metazoa</taxon>
        <taxon>Ecdysozoa</taxon>
        <taxon>Nematoda</taxon>
        <taxon>Chromadorea</taxon>
        <taxon>Rhabditida</taxon>
        <taxon>Spirurina</taxon>
        <taxon>Spiruromorpha</taxon>
        <taxon>Filarioidea</taxon>
        <taxon>Onchocercidae</taxon>
        <taxon>Onchocerca</taxon>
    </lineage>
</organism>
<keyword evidence="1" id="KW-1133">Transmembrane helix</keyword>
<evidence type="ECO:0000313" key="2">
    <source>
        <dbReference type="EnsemblMetazoa" id="OVOC8991.1"/>
    </source>
</evidence>
<reference evidence="2" key="2">
    <citation type="submission" date="2022-06" db="UniProtKB">
        <authorList>
            <consortium name="EnsemblMetazoa"/>
        </authorList>
    </citation>
    <scope>IDENTIFICATION</scope>
</reference>
<evidence type="ECO:0000313" key="3">
    <source>
        <dbReference type="Proteomes" id="UP000024404"/>
    </source>
</evidence>
<dbReference type="EMBL" id="CMVM020000250">
    <property type="status" value="NOT_ANNOTATED_CDS"/>
    <property type="molecule type" value="Genomic_DNA"/>
</dbReference>
<accession>A0A8R1Y2V2</accession>
<dbReference type="EnsemblMetazoa" id="OVOC8991.1">
    <property type="protein sequence ID" value="OVOC8991.1"/>
    <property type="gene ID" value="WBGene00245800"/>
</dbReference>
<proteinExistence type="predicted"/>
<keyword evidence="1" id="KW-0472">Membrane</keyword>
<reference evidence="3" key="1">
    <citation type="submission" date="2013-10" db="EMBL/GenBank/DDBJ databases">
        <title>Genome sequencing of Onchocerca volvulus.</title>
        <authorList>
            <person name="Cotton J."/>
            <person name="Tsai J."/>
            <person name="Stanley E."/>
            <person name="Tracey A."/>
            <person name="Holroyd N."/>
            <person name="Lustigman S."/>
            <person name="Berriman M."/>
        </authorList>
    </citation>
    <scope>NUCLEOTIDE SEQUENCE</scope>
</reference>
<name>A0A8R1Y2V2_ONCVO</name>
<sequence>MELTEFRTKNAVQWEMKKCYNNGKVMERMREKLKHVNKRGKLSIHSLKKSDIEQMEGICVAEKEQVIRKINSLFKYFEMFWNSLEPELSSTYEYLIYKFYQCTVVLTVLVTYISLLILKYHQNPSKCNLNKAKSSMVRSAESTVANNDITKNLFSTTKNSKKEIDKQAELVFAYTTTS</sequence>
<evidence type="ECO:0000256" key="1">
    <source>
        <dbReference type="SAM" id="Phobius"/>
    </source>
</evidence>